<dbReference type="OrthoDB" id="10039052at2759"/>
<proteinExistence type="predicted"/>
<feature type="compositionally biased region" description="Basic and acidic residues" evidence="6">
    <location>
        <begin position="906"/>
        <end position="925"/>
    </location>
</feature>
<organism evidence="9 10">
    <name type="scientific">Austrofundulus limnaeus</name>
    <name type="common">Annual killifish</name>
    <dbReference type="NCBI Taxonomy" id="52670"/>
    <lineage>
        <taxon>Eukaryota</taxon>
        <taxon>Metazoa</taxon>
        <taxon>Chordata</taxon>
        <taxon>Craniata</taxon>
        <taxon>Vertebrata</taxon>
        <taxon>Euteleostomi</taxon>
        <taxon>Actinopterygii</taxon>
        <taxon>Neopterygii</taxon>
        <taxon>Teleostei</taxon>
        <taxon>Neoteleostei</taxon>
        <taxon>Acanthomorphata</taxon>
        <taxon>Ovalentaria</taxon>
        <taxon>Atherinomorphae</taxon>
        <taxon>Cyprinodontiformes</taxon>
        <taxon>Rivulidae</taxon>
        <taxon>Austrofundulus</taxon>
    </lineage>
</organism>
<dbReference type="GO" id="GO:0005829">
    <property type="term" value="C:cytosol"/>
    <property type="evidence" value="ECO:0007669"/>
    <property type="project" value="TreeGrafter"/>
</dbReference>
<dbReference type="InterPro" id="IPR041882">
    <property type="entry name" value="SAM_ANKS1_repeat2"/>
</dbReference>
<evidence type="ECO:0000256" key="3">
    <source>
        <dbReference type="ARBA" id="ARBA00022737"/>
    </source>
</evidence>
<keyword evidence="4 5" id="KW-0040">ANK repeat</keyword>
<feature type="compositionally biased region" description="Pro residues" evidence="6">
    <location>
        <begin position="325"/>
        <end position="338"/>
    </location>
</feature>
<dbReference type="PROSITE" id="PS50088">
    <property type="entry name" value="ANK_REPEAT"/>
    <property type="match status" value="5"/>
</dbReference>
<dbReference type="CDD" id="cd09500">
    <property type="entry name" value="SAM_AIDA1AB-like_repeat2"/>
    <property type="match status" value="1"/>
</dbReference>
<dbReference type="Pfam" id="PF00536">
    <property type="entry name" value="SAM_1"/>
    <property type="match status" value="2"/>
</dbReference>
<dbReference type="Gene3D" id="1.25.40.20">
    <property type="entry name" value="Ankyrin repeat-containing domain"/>
    <property type="match status" value="3"/>
</dbReference>
<feature type="compositionally biased region" description="Gly residues" evidence="6">
    <location>
        <begin position="32"/>
        <end position="46"/>
    </location>
</feature>
<dbReference type="InParanoid" id="A0A2I4BB59"/>
<feature type="region of interest" description="Disordered" evidence="6">
    <location>
        <begin position="906"/>
        <end position="930"/>
    </location>
</feature>
<dbReference type="FunFam" id="1.25.40.20:FF:000099">
    <property type="entry name" value="ankyrin repeat and sterile alpha motif domain-containing protein 1B isoform X5"/>
    <property type="match status" value="1"/>
</dbReference>
<accession>A0A2I4BB59</accession>
<dbReference type="InterPro" id="IPR036770">
    <property type="entry name" value="Ankyrin_rpt-contain_sf"/>
</dbReference>
<feature type="region of interest" description="Disordered" evidence="6">
    <location>
        <begin position="379"/>
        <end position="585"/>
    </location>
</feature>
<evidence type="ECO:0000256" key="1">
    <source>
        <dbReference type="ARBA" id="ARBA00004496"/>
    </source>
</evidence>
<dbReference type="SUPFAM" id="SSF47769">
    <property type="entry name" value="SAM/Pointed domain"/>
    <property type="match status" value="2"/>
</dbReference>
<feature type="region of interest" description="Disordered" evidence="6">
    <location>
        <begin position="27"/>
        <end position="48"/>
    </location>
</feature>
<dbReference type="InterPro" id="IPR001660">
    <property type="entry name" value="SAM"/>
</dbReference>
<evidence type="ECO:0000313" key="10">
    <source>
        <dbReference type="RefSeq" id="XP_013864994.1"/>
    </source>
</evidence>
<dbReference type="SUPFAM" id="SSF50729">
    <property type="entry name" value="PH domain-like"/>
    <property type="match status" value="1"/>
</dbReference>
<keyword evidence="9" id="KW-1185">Reference proteome</keyword>
<dbReference type="PROSITE" id="PS50105">
    <property type="entry name" value="SAM_DOMAIN"/>
    <property type="match status" value="2"/>
</dbReference>
<dbReference type="PANTHER" id="PTHR24174">
    <property type="entry name" value="ANKYRIN REPEAT AND STERILE ALPHA MOTIF DOMAIN-CONTAINING PROTEIN 1"/>
    <property type="match status" value="1"/>
</dbReference>
<dbReference type="InterPro" id="IPR011993">
    <property type="entry name" value="PH-like_dom_sf"/>
</dbReference>
<dbReference type="PRINTS" id="PR01415">
    <property type="entry name" value="ANKYRIN"/>
</dbReference>
<dbReference type="GO" id="GO:0046875">
    <property type="term" value="F:ephrin receptor binding"/>
    <property type="evidence" value="ECO:0007669"/>
    <property type="project" value="TreeGrafter"/>
</dbReference>
<dbReference type="PROSITE" id="PS01179">
    <property type="entry name" value="PID"/>
    <property type="match status" value="1"/>
</dbReference>
<dbReference type="SMART" id="SM00454">
    <property type="entry name" value="SAM"/>
    <property type="match status" value="2"/>
</dbReference>
<feature type="repeat" description="ANK" evidence="5">
    <location>
        <begin position="258"/>
        <end position="290"/>
    </location>
</feature>
<gene>
    <name evidence="10" type="primary">anks1ab</name>
</gene>
<feature type="region of interest" description="Disordered" evidence="6">
    <location>
        <begin position="1134"/>
        <end position="1155"/>
    </location>
</feature>
<keyword evidence="3" id="KW-0677">Repeat</keyword>
<dbReference type="AlphaFoldDB" id="A0A2I4BB59"/>
<dbReference type="Gene3D" id="2.30.29.30">
    <property type="entry name" value="Pleckstrin-homology domain (PH domain)/Phosphotyrosine-binding domain (PTB)"/>
    <property type="match status" value="1"/>
</dbReference>
<dbReference type="KEGG" id="alim:106518310"/>
<dbReference type="InterPro" id="IPR033635">
    <property type="entry name" value="ANKS1/Caskin"/>
</dbReference>
<dbReference type="SUPFAM" id="SSF48403">
    <property type="entry name" value="Ankyrin repeat"/>
    <property type="match status" value="1"/>
</dbReference>
<evidence type="ECO:0000256" key="2">
    <source>
        <dbReference type="ARBA" id="ARBA00022490"/>
    </source>
</evidence>
<evidence type="ECO:0000313" key="9">
    <source>
        <dbReference type="Proteomes" id="UP000192220"/>
    </source>
</evidence>
<dbReference type="PANTHER" id="PTHR24174:SF5">
    <property type="entry name" value="ANKYRIN REPEAT AND SAM DOMAIN-CONTAINING PROTEIN 1A ISOFORM X1"/>
    <property type="match status" value="1"/>
</dbReference>
<dbReference type="SMART" id="SM00462">
    <property type="entry name" value="PTB"/>
    <property type="match status" value="1"/>
</dbReference>
<dbReference type="Pfam" id="PF12796">
    <property type="entry name" value="Ank_2"/>
    <property type="match status" value="3"/>
</dbReference>
<dbReference type="InterPro" id="IPR013761">
    <property type="entry name" value="SAM/pointed_sf"/>
</dbReference>
<dbReference type="PROSITE" id="PS50297">
    <property type="entry name" value="ANK_REP_REGION"/>
    <property type="match status" value="5"/>
</dbReference>
<evidence type="ECO:0000256" key="5">
    <source>
        <dbReference type="PROSITE-ProRule" id="PRU00023"/>
    </source>
</evidence>
<dbReference type="InterPro" id="IPR041880">
    <property type="entry name" value="SAM_ANKS1_repeat1"/>
</dbReference>
<dbReference type="CTD" id="100003659"/>
<dbReference type="Gene3D" id="1.10.150.50">
    <property type="entry name" value="Transcription Factor, Ets-1"/>
    <property type="match status" value="2"/>
</dbReference>
<protein>
    <submittedName>
        <fullName evidence="10">Ankyrin repeat and SAM domain-containing protein 1A</fullName>
    </submittedName>
</protein>
<feature type="repeat" description="ANK" evidence="5">
    <location>
        <begin position="103"/>
        <end position="135"/>
    </location>
</feature>
<dbReference type="GeneID" id="106518310"/>
<feature type="region of interest" description="Disordered" evidence="6">
    <location>
        <begin position="603"/>
        <end position="668"/>
    </location>
</feature>
<feature type="repeat" description="ANK" evidence="5">
    <location>
        <begin position="226"/>
        <end position="258"/>
    </location>
</feature>
<dbReference type="GO" id="GO:0048013">
    <property type="term" value="P:ephrin receptor signaling pathway"/>
    <property type="evidence" value="ECO:0007669"/>
    <property type="project" value="TreeGrafter"/>
</dbReference>
<feature type="domain" description="SAM" evidence="8">
    <location>
        <begin position="711"/>
        <end position="772"/>
    </location>
</feature>
<comment type="subcellular location">
    <subcellularLocation>
        <location evidence="1">Cytoplasm</location>
    </subcellularLocation>
</comment>
<evidence type="ECO:0000259" key="7">
    <source>
        <dbReference type="PROSITE" id="PS01179"/>
    </source>
</evidence>
<dbReference type="SMART" id="SM00248">
    <property type="entry name" value="ANK"/>
    <property type="match status" value="6"/>
</dbReference>
<feature type="compositionally biased region" description="Polar residues" evidence="6">
    <location>
        <begin position="649"/>
        <end position="658"/>
    </location>
</feature>
<dbReference type="RefSeq" id="XP_013864994.1">
    <property type="nucleotide sequence ID" value="XM_014009540.1"/>
</dbReference>
<sequence>MGKEQELLDAARTGNLAAVEKLLSGKRQSTGGLSGTAGGGNSGGHGASSHPLSSLLSIWRGPNVNCVDSTGYTPLHHAALNGHSDVVEALLRNEALTNIADNKGCYPLHLAAWKGDEHIVKLLIHQGPSHPKLNEQSSVEHKEFKRCGPFDPYINAKNNDNETPLHCAAQYGHTRVVRLLLEELTDPTMRNNKFETPLDLAALYGRLDVVRLLLSAHPNLLGCNTKKHTPLHLASRNGHLPVVEVLLDAGMDINYETEKGSALHEAALFGKRDVVQKLLSAGIDVNIVDQKGLTALDTVKDMPSKKSREIAALIHGHMTGKPPIIDLPPPPIPPPQESPSPRKKADMERVTELISGFALGPEEESPYEALFEATSCHSLDSLTSGKSSDRDSGRPDSEVGKKDRSVQSSHPGPAHEEVISSEALFTNSCIDQRGEAAEEEEDHTYELLLTAQTKVPPPSQESKSNKDENTTTQSSSSVLPQRKPSALPNDLRPPNKMKDLHPPARSGPRAPGDNSQLSQDQGAGVPEQFTGLLHGSSPVIDCREDAFRLPGVPPPNQGQQEAKKATKAKEQVPAASPSTHRPSMAAILTDCDPKAIYATVNKEHRDLGPGSGVRMRPPGDLKLARSLSKSDSDLLVSPPGEEEGGLGNRSESVSNCSTGKKRLEKSPSFTSEWDEIEKIMTLIGAGIETSKTEQPKANSDGACGKALDQPVGEWLEHVGLPQYESKFLLNGFDDLRFMGSNVMEDQDLRDMGITDPGHRKKILHAARSLPKIKPLGCDGSTSLSSWLDGLGLHEYLPNFLTNGYRTLECVKNLWELEIVNVIKICALGHRKRIIASLAERPYEEAPSKSRRLSPILFHDLLSQTTSPLSQLDPYTSRSMDMLLPLTESDRRRRGLDQDCSVSLRSYNERPRSVDRHSERHKESRLHLRPPSHSAQYATVSAWHHQPEKLILDSCRYEATYLGSMIIRDLRGIESTQDACAKIRKSKDSKKGPVVILSITYRGVKFIDAATKTIVAEHEIRNISCAAQDPDDLCTFAYITKDSKSGHHFCHVFSTVEVIQTYEIILTLGQAFEVAYQMAVQSRARHYMPPSSLGSEFIETKASRPVSQSWSSMRRSAIDPLEMDADMQSLGSTTWLCDQRDPSRRPVSTNSPRRSSFRIPSCELAGSGRCECVCVCLVSTQKQKTKEKK</sequence>
<evidence type="ECO:0000256" key="4">
    <source>
        <dbReference type="ARBA" id="ARBA00023043"/>
    </source>
</evidence>
<keyword evidence="2" id="KW-0963">Cytoplasm</keyword>
<evidence type="ECO:0000256" key="6">
    <source>
        <dbReference type="SAM" id="MobiDB-lite"/>
    </source>
</evidence>
<dbReference type="STRING" id="52670.A0A2I4BB59"/>
<dbReference type="Proteomes" id="UP000192220">
    <property type="component" value="Unplaced"/>
</dbReference>
<feature type="domain" description="SAM" evidence="8">
    <location>
        <begin position="782"/>
        <end position="837"/>
    </location>
</feature>
<dbReference type="Pfam" id="PF00640">
    <property type="entry name" value="PID"/>
    <property type="match status" value="1"/>
</dbReference>
<feature type="compositionally biased region" description="Basic and acidic residues" evidence="6">
    <location>
        <begin position="617"/>
        <end position="632"/>
    </location>
</feature>
<feature type="compositionally biased region" description="Basic and acidic residues" evidence="6">
    <location>
        <begin position="561"/>
        <end position="570"/>
    </location>
</feature>
<dbReference type="InterPro" id="IPR006020">
    <property type="entry name" value="PTB/PI_dom"/>
</dbReference>
<name>A0A2I4BB59_AUSLI</name>
<evidence type="ECO:0000259" key="8">
    <source>
        <dbReference type="PROSITE" id="PS50105"/>
    </source>
</evidence>
<reference evidence="10" key="1">
    <citation type="submission" date="2025-08" db="UniProtKB">
        <authorList>
            <consortium name="RefSeq"/>
        </authorList>
    </citation>
    <scope>IDENTIFICATION</scope>
</reference>
<feature type="compositionally biased region" description="Polar residues" evidence="6">
    <location>
        <begin position="470"/>
        <end position="479"/>
    </location>
</feature>
<dbReference type="CDD" id="cd01274">
    <property type="entry name" value="PTB_Anks"/>
    <property type="match status" value="1"/>
</dbReference>
<feature type="compositionally biased region" description="Basic and acidic residues" evidence="6">
    <location>
        <begin position="387"/>
        <end position="405"/>
    </location>
</feature>
<feature type="repeat" description="ANK" evidence="5">
    <location>
        <begin position="160"/>
        <end position="192"/>
    </location>
</feature>
<dbReference type="InterPro" id="IPR002110">
    <property type="entry name" value="Ankyrin_rpt"/>
</dbReference>
<feature type="region of interest" description="Disordered" evidence="6">
    <location>
        <begin position="319"/>
        <end position="347"/>
    </location>
</feature>
<feature type="repeat" description="ANK" evidence="5">
    <location>
        <begin position="70"/>
        <end position="102"/>
    </location>
</feature>
<dbReference type="CDD" id="cd09499">
    <property type="entry name" value="SAM_AIDA1AB-like_repeat1"/>
    <property type="match status" value="1"/>
</dbReference>
<feature type="domain" description="PID" evidence="7">
    <location>
        <begin position="952"/>
        <end position="1076"/>
    </location>
</feature>